<evidence type="ECO:0000313" key="1">
    <source>
        <dbReference type="EMBL" id="AJR04862.1"/>
    </source>
</evidence>
<gene>
    <name evidence="1" type="ORF">AW14_07795</name>
</gene>
<sequence>MVRPANIYFKVLTKDGLSLEEDQIRYSLPTGVKDGNWHSFHSEQGCMLYKNPLPFYKQGYLIYVAHFDAADITTTYQEIIWVKRFRLVRQATNLDLKPFGIYRAIAQVI</sequence>
<dbReference type="EMBL" id="CP007202">
    <property type="protein sequence ID" value="AJR04862.1"/>
    <property type="molecule type" value="Genomic_DNA"/>
</dbReference>
<dbReference type="HOGENOM" id="CLU_2182174_0_0_10"/>
<reference evidence="1 2" key="1">
    <citation type="submission" date="2014-02" db="EMBL/GenBank/DDBJ databases">
        <authorList>
            <person name="Young C.-C."/>
            <person name="Hameed A."/>
            <person name="Huang H.-C."/>
            <person name="Shahina M."/>
        </authorList>
    </citation>
    <scope>NUCLEOTIDE SEQUENCE [LARGE SCALE GENOMIC DNA]</scope>
    <source>
        <strain evidence="1 2">CC-SAMT-1</strain>
    </source>
</reference>
<dbReference type="STRING" id="1454006.AW14_07795"/>
<keyword evidence="2" id="KW-1185">Reference proteome</keyword>
<dbReference type="AlphaFoldDB" id="A0A0C5WF75"/>
<organism evidence="1 2">
    <name type="scientific">Siansivirga zeaxanthinifaciens CC-SAMT-1</name>
    <dbReference type="NCBI Taxonomy" id="1454006"/>
    <lineage>
        <taxon>Bacteria</taxon>
        <taxon>Pseudomonadati</taxon>
        <taxon>Bacteroidota</taxon>
        <taxon>Flavobacteriia</taxon>
        <taxon>Flavobacteriales</taxon>
        <taxon>Flavobacteriaceae</taxon>
        <taxon>Siansivirga</taxon>
    </lineage>
</organism>
<dbReference type="Proteomes" id="UP000032229">
    <property type="component" value="Chromosome"/>
</dbReference>
<dbReference type="KEGG" id="sze:AW14_07795"/>
<evidence type="ECO:0000313" key="2">
    <source>
        <dbReference type="Proteomes" id="UP000032229"/>
    </source>
</evidence>
<name>A0A0C5WF75_9FLAO</name>
<proteinExistence type="predicted"/>
<accession>A0A0C5WF75</accession>
<protein>
    <submittedName>
        <fullName evidence="1">Uncharacterized protein</fullName>
    </submittedName>
</protein>